<gene>
    <name evidence="1" type="ORF">COCNU_11G004250</name>
</gene>
<evidence type="ECO:0000313" key="1">
    <source>
        <dbReference type="EMBL" id="KAG1363598.1"/>
    </source>
</evidence>
<keyword evidence="2" id="KW-1185">Reference proteome</keyword>
<dbReference type="AlphaFoldDB" id="A0A8K0IP67"/>
<protein>
    <submittedName>
        <fullName evidence="1">Uncharacterized protein</fullName>
    </submittedName>
</protein>
<dbReference type="EMBL" id="CM017882">
    <property type="protein sequence ID" value="KAG1363598.1"/>
    <property type="molecule type" value="Genomic_DNA"/>
</dbReference>
<dbReference type="Proteomes" id="UP000797356">
    <property type="component" value="Chromosome 11"/>
</dbReference>
<comment type="caution">
    <text evidence="1">The sequence shown here is derived from an EMBL/GenBank/DDBJ whole genome shotgun (WGS) entry which is preliminary data.</text>
</comment>
<reference evidence="1" key="2">
    <citation type="submission" date="2019-07" db="EMBL/GenBank/DDBJ databases">
        <authorList>
            <person name="Yang Y."/>
            <person name="Bocs S."/>
            <person name="Baudouin L."/>
        </authorList>
    </citation>
    <scope>NUCLEOTIDE SEQUENCE</scope>
    <source>
        <tissue evidence="1">Spear leaf of Hainan Tall coconut</tissue>
    </source>
</reference>
<sequence>MKEYKSSEAFEEEVMEASGEAFDSGFTSYKDLIGRLFPNLDLSGVTLEAAFALAFRVDTQVVPEMGPIVRVPQPATEAPTAPLVSKVEASTPVKASVATPAKAPAPSSVPTEVLALVEVISLEDDMMVVLAKASQANA</sequence>
<accession>A0A8K0IP67</accession>
<evidence type="ECO:0000313" key="2">
    <source>
        <dbReference type="Proteomes" id="UP000797356"/>
    </source>
</evidence>
<name>A0A8K0IP67_COCNU</name>
<proteinExistence type="predicted"/>
<organism evidence="1 2">
    <name type="scientific">Cocos nucifera</name>
    <name type="common">Coconut palm</name>
    <dbReference type="NCBI Taxonomy" id="13894"/>
    <lineage>
        <taxon>Eukaryota</taxon>
        <taxon>Viridiplantae</taxon>
        <taxon>Streptophyta</taxon>
        <taxon>Embryophyta</taxon>
        <taxon>Tracheophyta</taxon>
        <taxon>Spermatophyta</taxon>
        <taxon>Magnoliopsida</taxon>
        <taxon>Liliopsida</taxon>
        <taxon>Arecaceae</taxon>
        <taxon>Arecoideae</taxon>
        <taxon>Cocoseae</taxon>
        <taxon>Attaleinae</taxon>
        <taxon>Cocos</taxon>
    </lineage>
</organism>
<reference evidence="1" key="1">
    <citation type="journal article" date="2017" name="Gigascience">
        <title>The genome draft of coconut (Cocos nucifera).</title>
        <authorList>
            <person name="Xiao Y."/>
            <person name="Xu P."/>
            <person name="Fan H."/>
            <person name="Baudouin L."/>
            <person name="Xia W."/>
            <person name="Bocs S."/>
            <person name="Xu J."/>
            <person name="Li Q."/>
            <person name="Guo A."/>
            <person name="Zhou L."/>
            <person name="Li J."/>
            <person name="Wu Y."/>
            <person name="Ma Z."/>
            <person name="Armero A."/>
            <person name="Issali A.E."/>
            <person name="Liu N."/>
            <person name="Peng M."/>
            <person name="Yang Y."/>
        </authorList>
    </citation>
    <scope>NUCLEOTIDE SEQUENCE</scope>
    <source>
        <tissue evidence="1">Spear leaf of Hainan Tall coconut</tissue>
    </source>
</reference>